<evidence type="ECO:0000313" key="4">
    <source>
        <dbReference type="WBParaSite" id="nRc.2.0.1.t01335-RA"/>
    </source>
</evidence>
<feature type="region of interest" description="Disordered" evidence="2">
    <location>
        <begin position="1"/>
        <end position="94"/>
    </location>
</feature>
<name>A0A915HIC3_ROMCU</name>
<organism evidence="3 4">
    <name type="scientific">Romanomermis culicivorax</name>
    <name type="common">Nematode worm</name>
    <dbReference type="NCBI Taxonomy" id="13658"/>
    <lineage>
        <taxon>Eukaryota</taxon>
        <taxon>Metazoa</taxon>
        <taxon>Ecdysozoa</taxon>
        <taxon>Nematoda</taxon>
        <taxon>Enoplea</taxon>
        <taxon>Dorylaimia</taxon>
        <taxon>Mermithida</taxon>
        <taxon>Mermithoidea</taxon>
        <taxon>Mermithidae</taxon>
        <taxon>Romanomermis</taxon>
    </lineage>
</organism>
<dbReference type="Proteomes" id="UP000887565">
    <property type="component" value="Unplaced"/>
</dbReference>
<protein>
    <submittedName>
        <fullName evidence="4">Uncharacterized protein</fullName>
    </submittedName>
</protein>
<reference evidence="4" key="1">
    <citation type="submission" date="2022-11" db="UniProtKB">
        <authorList>
            <consortium name="WormBaseParasite"/>
        </authorList>
    </citation>
    <scope>IDENTIFICATION</scope>
</reference>
<keyword evidence="3" id="KW-1185">Reference proteome</keyword>
<feature type="region of interest" description="Disordered" evidence="2">
    <location>
        <begin position="473"/>
        <end position="494"/>
    </location>
</feature>
<accession>A0A915HIC3</accession>
<feature type="compositionally biased region" description="Acidic residues" evidence="2">
    <location>
        <begin position="67"/>
        <end position="80"/>
    </location>
</feature>
<feature type="region of interest" description="Disordered" evidence="2">
    <location>
        <begin position="330"/>
        <end position="350"/>
    </location>
</feature>
<proteinExistence type="predicted"/>
<sequence length="551" mass="61974">MKQSFEFLSNDADEKSTESCVKFDTDDVSNEAETAVDEPSLENIYQNDQNADNDKTFVDRGDRINVEDTEGSEKEDEEERENNSKNSAVGETTSIFDSQIGRSNTFHYVRNCEKRKGIKKHPTVSGVPGADVKIFIPKIKIARSYDNQIAVSKAAPPSSLENCTLEALFKQISESQVTLQKLNQENLRLKLELAVYKERSRDKNFRVDDNNNNYNHARYSLPADNYSTLEEMRRLSTNLDEKRRDYTHLIDDKQFDLDKREKMLADREIQMERQVNELRGRWAHLHQVWEYHRVSGLPLTPMPPFLSIDMPMPPPSSSIHGPDVRMPLMPAPSSNSDSSYVSAPSPGSSNDMKTVLEPSVMTNCSSNIVSSTQQQTAIQEYSVTGEISQCLPLPPFGFFPPPASGGYNMLFAGAASGSMNVYRSPNFNEVPPSLQGSLVHKGYLQPVIHKGVLPSKLSGKHLTPAESFSSKLFSQRSSKKTSPTMLKNRSHRNSSLEKIFDESTTPSTTEISSKEKLYHFGPPGLPASEIFPVSRKLKSWYQMIALLQLNR</sequence>
<keyword evidence="1" id="KW-0175">Coiled coil</keyword>
<feature type="compositionally biased region" description="Acidic residues" evidence="2">
    <location>
        <begin position="26"/>
        <end position="40"/>
    </location>
</feature>
<dbReference type="WBParaSite" id="nRc.2.0.1.t01335-RA">
    <property type="protein sequence ID" value="nRc.2.0.1.t01335-RA"/>
    <property type="gene ID" value="nRc.2.0.1.g01335"/>
</dbReference>
<feature type="compositionally biased region" description="Low complexity" evidence="2">
    <location>
        <begin position="331"/>
        <end position="349"/>
    </location>
</feature>
<dbReference type="AlphaFoldDB" id="A0A915HIC3"/>
<evidence type="ECO:0000313" key="3">
    <source>
        <dbReference type="Proteomes" id="UP000887565"/>
    </source>
</evidence>
<evidence type="ECO:0000256" key="2">
    <source>
        <dbReference type="SAM" id="MobiDB-lite"/>
    </source>
</evidence>
<feature type="compositionally biased region" description="Basic and acidic residues" evidence="2">
    <location>
        <begin position="12"/>
        <end position="25"/>
    </location>
</feature>
<evidence type="ECO:0000256" key="1">
    <source>
        <dbReference type="SAM" id="Coils"/>
    </source>
</evidence>
<feature type="compositionally biased region" description="Basic and acidic residues" evidence="2">
    <location>
        <begin position="52"/>
        <end position="66"/>
    </location>
</feature>
<feature type="coiled-coil region" evidence="1">
    <location>
        <begin position="165"/>
        <end position="199"/>
    </location>
</feature>